<dbReference type="InterPro" id="IPR005835">
    <property type="entry name" value="NTP_transferase_dom"/>
</dbReference>
<gene>
    <name evidence="8" type="ORF">M427DRAFT_118349</name>
</gene>
<evidence type="ECO:0000256" key="3">
    <source>
        <dbReference type="ARBA" id="ARBA00012387"/>
    </source>
</evidence>
<evidence type="ECO:0000313" key="9">
    <source>
        <dbReference type="Proteomes" id="UP000070544"/>
    </source>
</evidence>
<keyword evidence="8" id="KW-0808">Transferase</keyword>
<dbReference type="SUPFAM" id="SSF53448">
    <property type="entry name" value="Nucleotide-diphospho-sugar transferases"/>
    <property type="match status" value="1"/>
</dbReference>
<proteinExistence type="inferred from homology"/>
<feature type="region of interest" description="Disordered" evidence="5">
    <location>
        <begin position="434"/>
        <end position="481"/>
    </location>
</feature>
<dbReference type="Pfam" id="PF00483">
    <property type="entry name" value="NTP_transferase"/>
    <property type="match status" value="1"/>
</dbReference>
<dbReference type="InterPro" id="IPR056729">
    <property type="entry name" value="GMPPB_C"/>
</dbReference>
<feature type="domain" description="Nucleotidyl transferase" evidence="6">
    <location>
        <begin position="10"/>
        <end position="212"/>
    </location>
</feature>
<evidence type="ECO:0000256" key="5">
    <source>
        <dbReference type="SAM" id="MobiDB-lite"/>
    </source>
</evidence>
<evidence type="ECO:0000259" key="7">
    <source>
        <dbReference type="Pfam" id="PF25087"/>
    </source>
</evidence>
<comment type="similarity">
    <text evidence="2">Belongs to the transferase hexapeptide repeat family.</text>
</comment>
<dbReference type="STRING" id="1344416.A0A139B044"/>
<accession>A0A139B044</accession>
<dbReference type="Proteomes" id="UP000070544">
    <property type="component" value="Unassembled WGS sequence"/>
</dbReference>
<keyword evidence="9" id="KW-1185">Reference proteome</keyword>
<dbReference type="Gene3D" id="2.160.10.10">
    <property type="entry name" value="Hexapeptide repeat proteins"/>
    <property type="match status" value="1"/>
</dbReference>
<evidence type="ECO:0000256" key="2">
    <source>
        <dbReference type="ARBA" id="ARBA00007274"/>
    </source>
</evidence>
<dbReference type="OrthoDB" id="285674at2759"/>
<dbReference type="Gene3D" id="3.90.550.10">
    <property type="entry name" value="Spore Coat Polysaccharide Biosynthesis Protein SpsA, Chain A"/>
    <property type="match status" value="1"/>
</dbReference>
<feature type="domain" description="Mannose-1-phosphate guanyltransferase C-terminal" evidence="7">
    <location>
        <begin position="484"/>
        <end position="608"/>
    </location>
</feature>
<organism evidence="8 9">
    <name type="scientific">Gonapodya prolifera (strain JEL478)</name>
    <name type="common">Monoblepharis prolifera</name>
    <dbReference type="NCBI Taxonomy" id="1344416"/>
    <lineage>
        <taxon>Eukaryota</taxon>
        <taxon>Fungi</taxon>
        <taxon>Fungi incertae sedis</taxon>
        <taxon>Chytridiomycota</taxon>
        <taxon>Chytridiomycota incertae sedis</taxon>
        <taxon>Monoblepharidomycetes</taxon>
        <taxon>Monoblepharidales</taxon>
        <taxon>Gonapodyaceae</taxon>
        <taxon>Gonapodya</taxon>
    </lineage>
</organism>
<evidence type="ECO:0000259" key="6">
    <source>
        <dbReference type="Pfam" id="PF00483"/>
    </source>
</evidence>
<dbReference type="OMA" id="MWANTER"/>
<dbReference type="AlphaFoldDB" id="A0A139B044"/>
<evidence type="ECO:0000313" key="8">
    <source>
        <dbReference type="EMBL" id="KXS22368.1"/>
    </source>
</evidence>
<reference evidence="8 9" key="1">
    <citation type="journal article" date="2015" name="Genome Biol. Evol.">
        <title>Phylogenomic analyses indicate that early fungi evolved digesting cell walls of algal ancestors of land plants.</title>
        <authorList>
            <person name="Chang Y."/>
            <person name="Wang S."/>
            <person name="Sekimoto S."/>
            <person name="Aerts A.L."/>
            <person name="Choi C."/>
            <person name="Clum A."/>
            <person name="LaButti K.M."/>
            <person name="Lindquist E.A."/>
            <person name="Yee Ngan C."/>
            <person name="Ohm R.A."/>
            <person name="Salamov A.A."/>
            <person name="Grigoriev I.V."/>
            <person name="Spatafora J.W."/>
            <person name="Berbee M.L."/>
        </authorList>
    </citation>
    <scope>NUCLEOTIDE SEQUENCE [LARGE SCALE GENOMIC DNA]</scope>
    <source>
        <strain evidence="8 9">JEL478</strain>
    </source>
</reference>
<evidence type="ECO:0000256" key="4">
    <source>
        <dbReference type="ARBA" id="ARBA00047343"/>
    </source>
</evidence>
<dbReference type="InterPro" id="IPR011004">
    <property type="entry name" value="Trimer_LpxA-like_sf"/>
</dbReference>
<dbReference type="InterPro" id="IPR029044">
    <property type="entry name" value="Nucleotide-diphossugar_trans"/>
</dbReference>
<dbReference type="EC" id="2.7.7.13" evidence="3"/>
<sequence length="610" mass="66650">MSANGAALSKAVLLVGGPSVGTRFRPLSLSVPKPLFPIAGVPMIYHQVAALARIDGLREILLIGFYENGVFDRFLSEVSMDFPGIAFKYLREYVSLGTGGGLYHFRDEVLRGNPEYFFVLHADIASSFPLSNMLAFHKSVSSSPETAPLCTIMGTRVPKDTASRYGCLVSDPATQEILHYVEKPETFLSDLINTGVYIFHPNVFQFMAQAVADRHLQMEREQFENNMYALPTTRSVPDMGTLAHNNYGFAQPFQSSYTPYHDYTYNYQSPTPLHTEADVVRLEVDVLRGLAGAKSMFVYEIDSKEDFWLPLKAAQSSLAANTMYLQYWSKTAPSRLARIGGFGILGNGDQVDPFRGERGRSGVYYHPPPQKEQQVVPPAQTPVTKALHAPGRFDFSTGGSALESSVTDVRAENAASRFRVDAATAALLKENDEDVPPPIALERSGSLVPGLKPSKATDPAALESTANASAQTRPRPQPTHPTLVQPVIIHPTAYIHPTAKVGPNVTVGPRAVIHRGVRVHDAIVLEASEIRHDTIVLHSIIGRECKIGCWCRIEGDGVQAHTSEAGAGGHKISATVLGKEVKVAEECVVRNCVVLPNKELGRSYQNEILM</sequence>
<dbReference type="PANTHER" id="PTHR22572">
    <property type="entry name" value="SUGAR-1-PHOSPHATE GUANYL TRANSFERASE"/>
    <property type="match status" value="1"/>
</dbReference>
<dbReference type="InterPro" id="IPR050486">
    <property type="entry name" value="Mannose-1P_guanyltransferase"/>
</dbReference>
<dbReference type="SUPFAM" id="SSF51161">
    <property type="entry name" value="Trimeric LpxA-like enzymes"/>
    <property type="match status" value="1"/>
</dbReference>
<name>A0A139B044_GONPJ</name>
<dbReference type="GO" id="GO:0004475">
    <property type="term" value="F:mannose-1-phosphate guanylyltransferase (GTP) activity"/>
    <property type="evidence" value="ECO:0007669"/>
    <property type="project" value="UniProtKB-EC"/>
</dbReference>
<comment type="catalytic activity">
    <reaction evidence="4">
        <text>alpha-D-mannose 1-phosphate + GTP + H(+) = GDP-alpha-D-mannose + diphosphate</text>
        <dbReference type="Rhea" id="RHEA:15229"/>
        <dbReference type="ChEBI" id="CHEBI:15378"/>
        <dbReference type="ChEBI" id="CHEBI:33019"/>
        <dbReference type="ChEBI" id="CHEBI:37565"/>
        <dbReference type="ChEBI" id="CHEBI:57527"/>
        <dbReference type="ChEBI" id="CHEBI:58409"/>
        <dbReference type="EC" id="2.7.7.13"/>
    </reaction>
</comment>
<protein>
    <recommendedName>
        <fullName evidence="3">mannose-1-phosphate guanylyltransferase</fullName>
        <ecNumber evidence="3">2.7.7.13</ecNumber>
    </recommendedName>
</protein>
<dbReference type="Pfam" id="PF25087">
    <property type="entry name" value="GMPPB_C"/>
    <property type="match status" value="1"/>
</dbReference>
<evidence type="ECO:0000256" key="1">
    <source>
        <dbReference type="ARBA" id="ARBA00004823"/>
    </source>
</evidence>
<comment type="pathway">
    <text evidence="1">Nucleotide-sugar biosynthesis; GDP-alpha-D-mannose biosynthesis; GDP-alpha-D-mannose from alpha-D-mannose 1-phosphate (GTP route): step 1/1.</text>
</comment>
<dbReference type="CDD" id="cd06428">
    <property type="entry name" value="M1P_guanylylT_A_like_N"/>
    <property type="match status" value="1"/>
</dbReference>
<dbReference type="GO" id="GO:0005525">
    <property type="term" value="F:GTP binding"/>
    <property type="evidence" value="ECO:0007669"/>
    <property type="project" value="UniProtKB-KW"/>
</dbReference>
<dbReference type="EMBL" id="KQ965731">
    <property type="protein sequence ID" value="KXS22368.1"/>
    <property type="molecule type" value="Genomic_DNA"/>
</dbReference>